<dbReference type="PANTHER" id="PTHR13440">
    <property type="entry name" value="BLOC-1 RELATED COMPLEX SUBUNIT 6"/>
    <property type="match status" value="1"/>
</dbReference>
<organism evidence="3">
    <name type="scientific">Strongyloides stercoralis</name>
    <name type="common">Threadworm</name>
    <dbReference type="NCBI Taxonomy" id="6248"/>
    <lineage>
        <taxon>Eukaryota</taxon>
        <taxon>Metazoa</taxon>
        <taxon>Ecdysozoa</taxon>
        <taxon>Nematoda</taxon>
        <taxon>Chromadorea</taxon>
        <taxon>Rhabditida</taxon>
        <taxon>Tylenchina</taxon>
        <taxon>Panagrolaimomorpha</taxon>
        <taxon>Strongyloidoidea</taxon>
        <taxon>Strongyloididae</taxon>
        <taxon>Strongyloides</taxon>
    </lineage>
</organism>
<dbReference type="InterPro" id="IPR019314">
    <property type="entry name" value="BORCS6"/>
</dbReference>
<dbReference type="STRING" id="6248.A0A0K0DTQ6"/>
<protein>
    <submittedName>
        <fullName evidence="3">BORCS6 domain-containing protein</fullName>
    </submittedName>
    <submittedName>
        <fullName evidence="4">Protein-cysteine N-palmitoyltransferase Rasp</fullName>
    </submittedName>
</protein>
<evidence type="ECO:0000313" key="2">
    <source>
        <dbReference type="Proteomes" id="UP000035681"/>
    </source>
</evidence>
<keyword evidence="2" id="KW-1185">Reference proteome</keyword>
<dbReference type="InterPro" id="IPR046465">
    <property type="entry name" value="BORCS6_C"/>
</dbReference>
<reference evidence="3" key="1">
    <citation type="submission" date="2015-08" db="UniProtKB">
        <authorList>
            <consortium name="WormBaseParasite"/>
        </authorList>
    </citation>
    <scope>IDENTIFICATION</scope>
</reference>
<dbReference type="GO" id="GO:0099078">
    <property type="term" value="C:BORC complex"/>
    <property type="evidence" value="ECO:0007669"/>
    <property type="project" value="TreeGrafter"/>
</dbReference>
<sequence>MASSEASGSSNKFAEEIKATDYIEKEMQTLVGEVDNCLRSLRGTMRGITDLTTEKMEVCQSSISKTCDHGEQAVKLTFSVIAKSEELIKGIKKIDEVHKKIKELKEITDSVERSL</sequence>
<dbReference type="WBParaSite" id="TCONS_00015368.p1">
    <property type="protein sequence ID" value="TCONS_00015368.p1"/>
    <property type="gene ID" value="XLOC_009609"/>
</dbReference>
<dbReference type="PANTHER" id="PTHR13440:SF7">
    <property type="entry name" value="BLOC-1 RELATED COMPLEX SUBUNIT 6"/>
    <property type="match status" value="1"/>
</dbReference>
<dbReference type="WBParaSite" id="SSTP_0000062000.1">
    <property type="protein sequence ID" value="SSTP_0000062000.1"/>
    <property type="gene ID" value="SSTP_0000062000"/>
</dbReference>
<evidence type="ECO:0000313" key="4">
    <source>
        <dbReference type="WBParaSite" id="TCONS_00015368.p1"/>
    </source>
</evidence>
<evidence type="ECO:0000313" key="3">
    <source>
        <dbReference type="WBParaSite" id="SSTP_0000062000.1"/>
    </source>
</evidence>
<evidence type="ECO:0000259" key="1">
    <source>
        <dbReference type="Pfam" id="PF10157"/>
    </source>
</evidence>
<dbReference type="Pfam" id="PF10157">
    <property type="entry name" value="BORCS6"/>
    <property type="match status" value="1"/>
</dbReference>
<accession>A0A0K0DTQ6</accession>
<dbReference type="AlphaFoldDB" id="A0A0K0DTQ6"/>
<feature type="domain" description="BLOC-1-related complex subunit 6 C-terminal helix" evidence="1">
    <location>
        <begin position="19"/>
        <end position="112"/>
    </location>
</feature>
<dbReference type="GO" id="GO:0032418">
    <property type="term" value="P:lysosome localization"/>
    <property type="evidence" value="ECO:0007669"/>
    <property type="project" value="TreeGrafter"/>
</dbReference>
<proteinExistence type="predicted"/>
<dbReference type="Proteomes" id="UP000035681">
    <property type="component" value="Unplaced"/>
</dbReference>
<name>A0A0K0DTQ6_STRER</name>